<dbReference type="Proteomes" id="UP000292082">
    <property type="component" value="Unassembled WGS sequence"/>
</dbReference>
<dbReference type="OrthoDB" id="2755640at2759"/>
<evidence type="ECO:0000313" key="2">
    <source>
        <dbReference type="EMBL" id="TBU23841.1"/>
    </source>
</evidence>
<dbReference type="EMBL" id="ML143493">
    <property type="protein sequence ID" value="TBU23841.1"/>
    <property type="molecule type" value="Genomic_DNA"/>
</dbReference>
<name>A0A4Q9NNI7_9APHY</name>
<sequence length="154" mass="17733">MVRYAPHHTPRRGRRKLGIPDDPRGIYAGGETQKLRAEVRIRLKNLIIDATGDPHAAMWYTPSLFYHKLHKGELLRLLDFLKDGSIYFYEVSDWEYYAYANDVEGVAPGKFEGLGSLHSGRSDVKKSRFDKVTGQPISTRRRLRRTGVKTPKYL</sequence>
<dbReference type="Proteomes" id="UP000292957">
    <property type="component" value="Unassembled WGS sequence"/>
</dbReference>
<feature type="compositionally biased region" description="Basic residues" evidence="1">
    <location>
        <begin position="1"/>
        <end position="17"/>
    </location>
</feature>
<accession>A0A4Q9NNI7</accession>
<gene>
    <name evidence="3" type="ORF">BD310DRAFT_1042602</name>
    <name evidence="2" type="ORF">BD311DRAFT_781418</name>
</gene>
<dbReference type="AlphaFoldDB" id="A0A4Q9NNI7"/>
<evidence type="ECO:0000313" key="3">
    <source>
        <dbReference type="EMBL" id="TBU53145.1"/>
    </source>
</evidence>
<feature type="region of interest" description="Disordered" evidence="1">
    <location>
        <begin position="1"/>
        <end position="20"/>
    </location>
</feature>
<evidence type="ECO:0000256" key="1">
    <source>
        <dbReference type="SAM" id="MobiDB-lite"/>
    </source>
</evidence>
<reference evidence="3 4" key="1">
    <citation type="submission" date="2019-01" db="EMBL/GenBank/DDBJ databases">
        <title>Draft genome sequences of three monokaryotic isolates of the white-rot basidiomycete fungus Dichomitus squalens.</title>
        <authorList>
            <consortium name="DOE Joint Genome Institute"/>
            <person name="Lopez S.C."/>
            <person name="Andreopoulos B."/>
            <person name="Pangilinan J."/>
            <person name="Lipzen A."/>
            <person name="Riley R."/>
            <person name="Ahrendt S."/>
            <person name="Ng V."/>
            <person name="Barry K."/>
            <person name="Daum C."/>
            <person name="Grigoriev I.V."/>
            <person name="Hilden K.S."/>
            <person name="Makela M.R."/>
            <person name="de Vries R.P."/>
        </authorList>
    </citation>
    <scope>NUCLEOTIDE SEQUENCE [LARGE SCALE GENOMIC DNA]</scope>
    <source>
        <strain evidence="3 4">CBS 464.89</strain>
        <strain evidence="2">OM18370.1</strain>
    </source>
</reference>
<proteinExistence type="predicted"/>
<organism evidence="3 4">
    <name type="scientific">Dichomitus squalens</name>
    <dbReference type="NCBI Taxonomy" id="114155"/>
    <lineage>
        <taxon>Eukaryota</taxon>
        <taxon>Fungi</taxon>
        <taxon>Dikarya</taxon>
        <taxon>Basidiomycota</taxon>
        <taxon>Agaricomycotina</taxon>
        <taxon>Agaricomycetes</taxon>
        <taxon>Polyporales</taxon>
        <taxon>Polyporaceae</taxon>
        <taxon>Dichomitus</taxon>
    </lineage>
</organism>
<keyword evidence="4" id="KW-1185">Reference proteome</keyword>
<protein>
    <submittedName>
        <fullName evidence="3">Uncharacterized protein</fullName>
    </submittedName>
</protein>
<evidence type="ECO:0000313" key="4">
    <source>
        <dbReference type="Proteomes" id="UP000292082"/>
    </source>
</evidence>
<dbReference type="EMBL" id="ML145223">
    <property type="protein sequence ID" value="TBU53145.1"/>
    <property type="molecule type" value="Genomic_DNA"/>
</dbReference>